<dbReference type="AlphaFoldDB" id="A0A1I0UF41"/>
<evidence type="ECO:0000313" key="7">
    <source>
        <dbReference type="Proteomes" id="UP000461288"/>
    </source>
</evidence>
<evidence type="ECO:0000256" key="5">
    <source>
        <dbReference type="ARBA" id="ARBA00023163"/>
    </source>
</evidence>
<keyword evidence="2" id="KW-0805">Transcription regulation</keyword>
<name>A0A1I0UF41_9GAMM</name>
<proteinExistence type="inferred from homology"/>
<organism evidence="6 7">
    <name type="scientific">Metapseudomonas otitidis</name>
    <dbReference type="NCBI Taxonomy" id="319939"/>
    <lineage>
        <taxon>Bacteria</taxon>
        <taxon>Pseudomonadati</taxon>
        <taxon>Pseudomonadota</taxon>
        <taxon>Gammaproteobacteria</taxon>
        <taxon>Pseudomonadales</taxon>
        <taxon>Pseudomonadaceae</taxon>
        <taxon>Metapseudomonas</taxon>
    </lineage>
</organism>
<sequence>MASNPDASLETGTPHHVWKLLIDHEPVLRRRCQQLTANRQDAEDALSELRLRLFTLLLREPQRLERIENLPAWLRRVASNHCIDRLRSTPSTCSLDWLDLHPADSAGNEPERQACLREAMETLGKALHQLPPNLGDALWQHCVDGMAYGELARHLQIKEPNLRKRVQLARDQLRQQVGGLCQGLQP</sequence>
<dbReference type="InterPro" id="IPR039425">
    <property type="entry name" value="RNA_pol_sigma-70-like"/>
</dbReference>
<keyword evidence="3" id="KW-0731">Sigma factor</keyword>
<dbReference type="SUPFAM" id="SSF88946">
    <property type="entry name" value="Sigma2 domain of RNA polymerase sigma factors"/>
    <property type="match status" value="1"/>
</dbReference>
<keyword evidence="5" id="KW-0804">Transcription</keyword>
<evidence type="ECO:0000313" key="6">
    <source>
        <dbReference type="EMBL" id="MWK58514.1"/>
    </source>
</evidence>
<dbReference type="SUPFAM" id="SSF88659">
    <property type="entry name" value="Sigma3 and sigma4 domains of RNA polymerase sigma factors"/>
    <property type="match status" value="1"/>
</dbReference>
<evidence type="ECO:0000256" key="2">
    <source>
        <dbReference type="ARBA" id="ARBA00023015"/>
    </source>
</evidence>
<keyword evidence="4" id="KW-0238">DNA-binding</keyword>
<comment type="similarity">
    <text evidence="1">Belongs to the sigma-70 factor family. ECF subfamily.</text>
</comment>
<dbReference type="EMBL" id="WTFN01000062">
    <property type="protein sequence ID" value="MWK58514.1"/>
    <property type="molecule type" value="Genomic_DNA"/>
</dbReference>
<dbReference type="GO" id="GO:0016987">
    <property type="term" value="F:sigma factor activity"/>
    <property type="evidence" value="ECO:0007669"/>
    <property type="project" value="UniProtKB-KW"/>
</dbReference>
<evidence type="ECO:0000256" key="1">
    <source>
        <dbReference type="ARBA" id="ARBA00010641"/>
    </source>
</evidence>
<dbReference type="InterPro" id="IPR013324">
    <property type="entry name" value="RNA_pol_sigma_r3/r4-like"/>
</dbReference>
<evidence type="ECO:0000256" key="4">
    <source>
        <dbReference type="ARBA" id="ARBA00023125"/>
    </source>
</evidence>
<dbReference type="Pfam" id="PF08281">
    <property type="entry name" value="Sigma70_r4_2"/>
    <property type="match status" value="1"/>
</dbReference>
<dbReference type="GO" id="GO:0006352">
    <property type="term" value="P:DNA-templated transcription initiation"/>
    <property type="evidence" value="ECO:0007669"/>
    <property type="project" value="InterPro"/>
</dbReference>
<accession>A0A1I0UF41</accession>
<dbReference type="Gene3D" id="1.10.1740.10">
    <property type="match status" value="1"/>
</dbReference>
<dbReference type="InterPro" id="IPR007627">
    <property type="entry name" value="RNA_pol_sigma70_r2"/>
</dbReference>
<dbReference type="Pfam" id="PF04542">
    <property type="entry name" value="Sigma70_r2"/>
    <property type="match status" value="1"/>
</dbReference>
<dbReference type="InterPro" id="IPR036388">
    <property type="entry name" value="WH-like_DNA-bd_sf"/>
</dbReference>
<protein>
    <submittedName>
        <fullName evidence="6">Sigma-70 family RNA polymerase sigma factor</fullName>
    </submittedName>
</protein>
<dbReference type="Proteomes" id="UP000461288">
    <property type="component" value="Unassembled WGS sequence"/>
</dbReference>
<dbReference type="STRING" id="319939.SAMN05216263_110217"/>
<reference evidence="6 7" key="1">
    <citation type="submission" date="2019-12" db="EMBL/GenBank/DDBJ databases">
        <title>Draft genome sequence of Pseudomonas otitidis recovered from a chicken carcass.</title>
        <authorList>
            <person name="Vieira T.R."/>
            <person name="Oliviera E.F.C."/>
            <person name="Silva N.M.V."/>
            <person name="Sambrano G.E."/>
            <person name="Cibulski S.P."/>
            <person name="Cardoso M.R.I."/>
        </authorList>
    </citation>
    <scope>NUCLEOTIDE SEQUENCE [LARGE SCALE GENOMIC DNA]</scope>
    <source>
        <strain evidence="6 7">25_K</strain>
    </source>
</reference>
<dbReference type="PANTHER" id="PTHR43133">
    <property type="entry name" value="RNA POLYMERASE ECF-TYPE SIGMA FACTO"/>
    <property type="match status" value="1"/>
</dbReference>
<dbReference type="NCBIfam" id="TIGR02937">
    <property type="entry name" value="sigma70-ECF"/>
    <property type="match status" value="1"/>
</dbReference>
<dbReference type="GO" id="GO:0003677">
    <property type="term" value="F:DNA binding"/>
    <property type="evidence" value="ECO:0007669"/>
    <property type="project" value="UniProtKB-KW"/>
</dbReference>
<gene>
    <name evidence="6" type="ORF">GO594_21245</name>
</gene>
<dbReference type="PANTHER" id="PTHR43133:SF8">
    <property type="entry name" value="RNA POLYMERASE SIGMA FACTOR HI_1459-RELATED"/>
    <property type="match status" value="1"/>
</dbReference>
<dbReference type="RefSeq" id="WP_074970941.1">
    <property type="nucleotide sequence ID" value="NZ_FOJP01000010.1"/>
</dbReference>
<comment type="caution">
    <text evidence="6">The sequence shown here is derived from an EMBL/GenBank/DDBJ whole genome shotgun (WGS) entry which is preliminary data.</text>
</comment>
<dbReference type="InterPro" id="IPR013249">
    <property type="entry name" value="RNA_pol_sigma70_r4_t2"/>
</dbReference>
<dbReference type="InterPro" id="IPR014284">
    <property type="entry name" value="RNA_pol_sigma-70_dom"/>
</dbReference>
<evidence type="ECO:0000256" key="3">
    <source>
        <dbReference type="ARBA" id="ARBA00023082"/>
    </source>
</evidence>
<dbReference type="InterPro" id="IPR013325">
    <property type="entry name" value="RNA_pol_sigma_r2"/>
</dbReference>
<dbReference type="Gene3D" id="1.10.10.10">
    <property type="entry name" value="Winged helix-like DNA-binding domain superfamily/Winged helix DNA-binding domain"/>
    <property type="match status" value="1"/>
</dbReference>